<organism evidence="1 2">
    <name type="scientific">Hyalomma asiaticum</name>
    <name type="common">Tick</name>
    <dbReference type="NCBI Taxonomy" id="266040"/>
    <lineage>
        <taxon>Eukaryota</taxon>
        <taxon>Metazoa</taxon>
        <taxon>Ecdysozoa</taxon>
        <taxon>Arthropoda</taxon>
        <taxon>Chelicerata</taxon>
        <taxon>Arachnida</taxon>
        <taxon>Acari</taxon>
        <taxon>Parasitiformes</taxon>
        <taxon>Ixodida</taxon>
        <taxon>Ixodoidea</taxon>
        <taxon>Ixodidae</taxon>
        <taxon>Hyalomminae</taxon>
        <taxon>Hyalomma</taxon>
    </lineage>
</organism>
<keyword evidence="2" id="KW-1185">Reference proteome</keyword>
<dbReference type="EMBL" id="CM023491">
    <property type="protein sequence ID" value="KAH6941987.1"/>
    <property type="molecule type" value="Genomic_DNA"/>
</dbReference>
<comment type="caution">
    <text evidence="1">The sequence shown here is derived from an EMBL/GenBank/DDBJ whole genome shotgun (WGS) entry which is preliminary data.</text>
</comment>
<evidence type="ECO:0000313" key="1">
    <source>
        <dbReference type="EMBL" id="KAH6941987.1"/>
    </source>
</evidence>
<sequence length="405" mass="45012">MYNTLKEGPTTFTTSGFSGNEASWSTTGTTSVDTLTESATTTVTLLAGAQPSFTELDSRAAVTHGLREEAVDQHQVRVETSNRLVSDYATPAFEAKVADVASRGVSHLGILNMLNDTTDNATFEQALRILLKFEQYSASTATAARYPITALGVSVDVPKVFDWYRERLKTIYLPHLIVAVSHFSYRDADRPDCQIMPPTISRFPNHVKLLYGHTLVNDFYVACTRPGQHQSVAQLIKLVSNKLRTSGTVSVTLKGRWYQPKYADPSNPDIGNFSYYVNCTAFQGDQDVAPASVCQTSTAAIKSNYKYDSGPQAGISFDKQLRRTLTLETEESLREKLCDLKRALVGIEFSIAVYDVDFDAGGPACSSLTISGPYRRLQMIHNLRNFFRDRYRHFTHHPQCLNVTV</sequence>
<dbReference type="Proteomes" id="UP000821845">
    <property type="component" value="Chromosome 11"/>
</dbReference>
<name>A0ACB7T397_HYAAI</name>
<proteinExistence type="predicted"/>
<protein>
    <submittedName>
        <fullName evidence="1">Uncharacterized protein</fullName>
    </submittedName>
</protein>
<reference evidence="1" key="1">
    <citation type="submission" date="2020-05" db="EMBL/GenBank/DDBJ databases">
        <title>Large-scale comparative analyses of tick genomes elucidate their genetic diversity and vector capacities.</title>
        <authorList>
            <person name="Jia N."/>
            <person name="Wang J."/>
            <person name="Shi W."/>
            <person name="Du L."/>
            <person name="Sun Y."/>
            <person name="Zhan W."/>
            <person name="Jiang J."/>
            <person name="Wang Q."/>
            <person name="Zhang B."/>
            <person name="Ji P."/>
            <person name="Sakyi L.B."/>
            <person name="Cui X."/>
            <person name="Yuan T."/>
            <person name="Jiang B."/>
            <person name="Yang W."/>
            <person name="Lam T.T.-Y."/>
            <person name="Chang Q."/>
            <person name="Ding S."/>
            <person name="Wang X."/>
            <person name="Zhu J."/>
            <person name="Ruan X."/>
            <person name="Zhao L."/>
            <person name="Wei J."/>
            <person name="Que T."/>
            <person name="Du C."/>
            <person name="Cheng J."/>
            <person name="Dai P."/>
            <person name="Han X."/>
            <person name="Huang E."/>
            <person name="Gao Y."/>
            <person name="Liu J."/>
            <person name="Shao H."/>
            <person name="Ye R."/>
            <person name="Li L."/>
            <person name="Wei W."/>
            <person name="Wang X."/>
            <person name="Wang C."/>
            <person name="Yang T."/>
            <person name="Huo Q."/>
            <person name="Li W."/>
            <person name="Guo W."/>
            <person name="Chen H."/>
            <person name="Zhou L."/>
            <person name="Ni X."/>
            <person name="Tian J."/>
            <person name="Zhou Y."/>
            <person name="Sheng Y."/>
            <person name="Liu T."/>
            <person name="Pan Y."/>
            <person name="Xia L."/>
            <person name="Li J."/>
            <person name="Zhao F."/>
            <person name="Cao W."/>
        </authorList>
    </citation>
    <scope>NUCLEOTIDE SEQUENCE</scope>
    <source>
        <strain evidence="1">Hyas-2018</strain>
    </source>
</reference>
<gene>
    <name evidence="1" type="ORF">HPB50_026513</name>
</gene>
<accession>A0ACB7T397</accession>
<evidence type="ECO:0000313" key="2">
    <source>
        <dbReference type="Proteomes" id="UP000821845"/>
    </source>
</evidence>